<organism evidence="5 6">
    <name type="scientific">Lolium multiflorum</name>
    <name type="common">Italian ryegrass</name>
    <name type="synonym">Lolium perenne subsp. multiflorum</name>
    <dbReference type="NCBI Taxonomy" id="4521"/>
    <lineage>
        <taxon>Eukaryota</taxon>
        <taxon>Viridiplantae</taxon>
        <taxon>Streptophyta</taxon>
        <taxon>Embryophyta</taxon>
        <taxon>Tracheophyta</taxon>
        <taxon>Spermatophyta</taxon>
        <taxon>Magnoliopsida</taxon>
        <taxon>Liliopsida</taxon>
        <taxon>Poales</taxon>
        <taxon>Poaceae</taxon>
        <taxon>BOP clade</taxon>
        <taxon>Pooideae</taxon>
        <taxon>Poodae</taxon>
        <taxon>Poeae</taxon>
        <taxon>Poeae Chloroplast Group 2 (Poeae type)</taxon>
        <taxon>Loliodinae</taxon>
        <taxon>Loliinae</taxon>
        <taxon>Lolium</taxon>
    </lineage>
</organism>
<dbReference type="AlphaFoldDB" id="A0AAD8RYL6"/>
<dbReference type="EMBL" id="JAUUTY010000005">
    <property type="protein sequence ID" value="KAK1632879.1"/>
    <property type="molecule type" value="Genomic_DNA"/>
</dbReference>
<sequence length="968" mass="105764">MGCGHSKLEEELAVRHCRDRSDLLALAIRHRYALADAHRAYADSLAKVGAVLHEFVRGVQTLPAPPPDADLRLPAARKGDGLPAASPLHSAGGPAIASSSSQPPQVAKQVRINPDDQHIHFHSDGDSDSDDGHIKFHSDDEADPAQRRPEIVRSTGQPPGPRPPPPSQHMGPPPQPYGSSAYGPPPSYGGAPAYGYGGGYGPPPDYGGTAGYDPPAYGGGMGGPGYSSMGPPGVDGYDPPPPPGYGGMGGYGQSFFNMSYARSQPPPPSVSFQHRPEAVDAKVQTFFNISYARGQAPPNSVSSHQHRPEAADATVQTFFNTSYARGQPPPPSMAYEQRPQPTDARVQYYGDGGAQPPPPGYGGYASPPQGSTSYNQYAYGGYYGGAAPPPAGMPSSSREEVAPPPPPSPPRVSTWDFLNPFETYGSYYEQPAPVQAPYTPSRSSKDVREEEGIPDLEDEDMEVVKEAYGDEKHPTKGYAGKGKAAKEDGRSSNGDEMPRESKSSEASSSGSSLEHDVHVVEKSVVGEQVQRSEARQHVAGLPPAGSEKTYIDDNEVVLEIKTQFERASNSAGEVSKMLEVGKMPYYQKSSGFKVSAMMICGIPTMEEEFLRFEEDKAMGCGNLSSTLQKLYMWERKLLQEVKAEEDERLKYDRKREELKMLDEKGAEAEKIMATEKEIRKLSTRISIAIQVVNTISGKISKLRDEELWPQTCELIQGLMRMWDIMLECHQIQLHAISQAKNIDSMINAARFGEAHMDLIKSLELQLLDWTTCFAAWVTAQKIYVRTLNEWLLKGVIYTPEETDDGVPPFSPGRLGGPPIFIICNNWAAGVGRISEKEVVKAMQAFASNVFQIWERHRSEQRQGMMANKGMDRDLRVMERDEQAMRKALEAQNKKLVLVSDQTGVSLSAQALHDGGPPAENSSLQLGLRNIFEAMETFTTASANTYKELHLRAEEEKVRVTQDSGRVPP</sequence>
<keyword evidence="1" id="KW-0175">Coiled coil</keyword>
<evidence type="ECO:0000259" key="3">
    <source>
        <dbReference type="Pfam" id="PF04782"/>
    </source>
</evidence>
<feature type="compositionally biased region" description="Low complexity" evidence="2">
    <location>
        <begin position="90"/>
        <end position="105"/>
    </location>
</feature>
<evidence type="ECO:0000256" key="1">
    <source>
        <dbReference type="SAM" id="Coils"/>
    </source>
</evidence>
<dbReference type="InterPro" id="IPR006868">
    <property type="entry name" value="DUF630"/>
</dbReference>
<reference evidence="5" key="1">
    <citation type="submission" date="2023-07" db="EMBL/GenBank/DDBJ databases">
        <title>A chromosome-level genome assembly of Lolium multiflorum.</title>
        <authorList>
            <person name="Chen Y."/>
            <person name="Copetti D."/>
            <person name="Kolliker R."/>
            <person name="Studer B."/>
        </authorList>
    </citation>
    <scope>NUCLEOTIDE SEQUENCE</scope>
    <source>
        <strain evidence="5">02402/16</strain>
        <tissue evidence="5">Leaf</tissue>
    </source>
</reference>
<feature type="compositionally biased region" description="Acidic residues" evidence="2">
    <location>
        <begin position="452"/>
        <end position="461"/>
    </location>
</feature>
<feature type="region of interest" description="Disordered" evidence="2">
    <location>
        <begin position="230"/>
        <end position="251"/>
    </location>
</feature>
<dbReference type="PANTHER" id="PTHR21450:SF61">
    <property type="entry name" value="OS09G0547300 PROTEIN"/>
    <property type="match status" value="1"/>
</dbReference>
<dbReference type="Proteomes" id="UP001231189">
    <property type="component" value="Unassembled WGS sequence"/>
</dbReference>
<gene>
    <name evidence="5" type="ORF">QYE76_007194</name>
</gene>
<feature type="domain" description="DUF632" evidence="3">
    <location>
        <begin position="555"/>
        <end position="849"/>
    </location>
</feature>
<feature type="region of interest" description="Disordered" evidence="2">
    <location>
        <begin position="60"/>
        <end position="185"/>
    </location>
</feature>
<proteinExistence type="predicted"/>
<evidence type="ECO:0000256" key="2">
    <source>
        <dbReference type="SAM" id="MobiDB-lite"/>
    </source>
</evidence>
<evidence type="ECO:0000313" key="5">
    <source>
        <dbReference type="EMBL" id="KAK1632879.1"/>
    </source>
</evidence>
<keyword evidence="6" id="KW-1185">Reference proteome</keyword>
<feature type="compositionally biased region" description="Pro residues" evidence="2">
    <location>
        <begin position="158"/>
        <end position="176"/>
    </location>
</feature>
<feature type="coiled-coil region" evidence="1">
    <location>
        <begin position="641"/>
        <end position="671"/>
    </location>
</feature>
<feature type="domain" description="DUF630" evidence="4">
    <location>
        <begin position="1"/>
        <end position="57"/>
    </location>
</feature>
<dbReference type="InterPro" id="IPR006867">
    <property type="entry name" value="DUF632"/>
</dbReference>
<comment type="caution">
    <text evidence="5">The sequence shown here is derived from an EMBL/GenBank/DDBJ whole genome shotgun (WGS) entry which is preliminary data.</text>
</comment>
<evidence type="ECO:0008006" key="7">
    <source>
        <dbReference type="Google" id="ProtNLM"/>
    </source>
</evidence>
<feature type="region of interest" description="Disordered" evidence="2">
    <location>
        <begin position="321"/>
        <end position="547"/>
    </location>
</feature>
<protein>
    <recommendedName>
        <fullName evidence="7">BZIP transcription factor</fullName>
    </recommendedName>
</protein>
<evidence type="ECO:0000313" key="6">
    <source>
        <dbReference type="Proteomes" id="UP001231189"/>
    </source>
</evidence>
<accession>A0AAD8RYL6</accession>
<feature type="compositionally biased region" description="Basic and acidic residues" evidence="2">
    <location>
        <begin position="462"/>
        <end position="474"/>
    </location>
</feature>
<dbReference type="Pfam" id="PF04782">
    <property type="entry name" value="DUF632"/>
    <property type="match status" value="1"/>
</dbReference>
<dbReference type="Pfam" id="PF04783">
    <property type="entry name" value="DUF630"/>
    <property type="match status" value="1"/>
</dbReference>
<dbReference type="PANTHER" id="PTHR21450">
    <property type="entry name" value="PROTEIN ALTERED PHOSPHATE STARVATION RESPONSE 1"/>
    <property type="match status" value="1"/>
</dbReference>
<evidence type="ECO:0000259" key="4">
    <source>
        <dbReference type="Pfam" id="PF04783"/>
    </source>
</evidence>
<name>A0AAD8RYL6_LOLMU</name>
<feature type="compositionally biased region" description="Basic and acidic residues" evidence="2">
    <location>
        <begin position="113"/>
        <end position="151"/>
    </location>
</feature>